<comment type="caution">
    <text evidence="3">The sequence shown here is derived from an EMBL/GenBank/DDBJ whole genome shotgun (WGS) entry which is preliminary data.</text>
</comment>
<name>A0AAP5UVR6_9BURK</name>
<evidence type="ECO:0000313" key="3">
    <source>
        <dbReference type="EMBL" id="MDT8840146.1"/>
    </source>
</evidence>
<reference evidence="3" key="1">
    <citation type="submission" date="2022-08" db="EMBL/GenBank/DDBJ databases">
        <authorList>
            <person name="Kim S.-J."/>
        </authorList>
    </citation>
    <scope>NUCLEOTIDE SEQUENCE</scope>
    <source>
        <strain evidence="3">KJ</strain>
    </source>
</reference>
<evidence type="ECO:0000256" key="1">
    <source>
        <dbReference type="ARBA" id="ARBA00022723"/>
    </source>
</evidence>
<accession>A0AAP5UVR6</accession>
<keyword evidence="1" id="KW-0479">Metal-binding</keyword>
<dbReference type="InterPro" id="IPR036163">
    <property type="entry name" value="HMA_dom_sf"/>
</dbReference>
<dbReference type="InterPro" id="IPR006121">
    <property type="entry name" value="HMA_dom"/>
</dbReference>
<feature type="domain" description="HMA" evidence="2">
    <location>
        <begin position="1"/>
        <end position="62"/>
    </location>
</feature>
<dbReference type="EMBL" id="JANSLM010000008">
    <property type="protein sequence ID" value="MDT8840146.1"/>
    <property type="molecule type" value="Genomic_DNA"/>
</dbReference>
<proteinExistence type="predicted"/>
<dbReference type="PROSITE" id="PS01047">
    <property type="entry name" value="HMA_1"/>
    <property type="match status" value="1"/>
</dbReference>
<gene>
    <name evidence="3" type="ORF">ParKJ_22230</name>
</gene>
<evidence type="ECO:0000259" key="2">
    <source>
        <dbReference type="PROSITE" id="PS50846"/>
    </source>
</evidence>
<dbReference type="RefSeq" id="WP_315697025.1">
    <property type="nucleotide sequence ID" value="NZ_JANSLM010000008.1"/>
</dbReference>
<dbReference type="CDD" id="cd00371">
    <property type="entry name" value="HMA"/>
    <property type="match status" value="1"/>
</dbReference>
<dbReference type="Pfam" id="PF00403">
    <property type="entry name" value="HMA"/>
    <property type="match status" value="1"/>
</dbReference>
<dbReference type="Gene3D" id="3.30.70.100">
    <property type="match status" value="1"/>
</dbReference>
<dbReference type="AlphaFoldDB" id="A0AAP5UVR6"/>
<dbReference type="InterPro" id="IPR017969">
    <property type="entry name" value="Heavy-metal-associated_CS"/>
</dbReference>
<protein>
    <submittedName>
        <fullName evidence="3">Heavy-metal-associated domain-containing protein</fullName>
    </submittedName>
</protein>
<evidence type="ECO:0000313" key="4">
    <source>
        <dbReference type="Proteomes" id="UP001246473"/>
    </source>
</evidence>
<dbReference type="PROSITE" id="PS50846">
    <property type="entry name" value="HMA_2"/>
    <property type="match status" value="1"/>
</dbReference>
<organism evidence="3 4">
    <name type="scientific">Paraburkholderia fungorum</name>
    <dbReference type="NCBI Taxonomy" id="134537"/>
    <lineage>
        <taxon>Bacteria</taxon>
        <taxon>Pseudomonadati</taxon>
        <taxon>Pseudomonadota</taxon>
        <taxon>Betaproteobacteria</taxon>
        <taxon>Burkholderiales</taxon>
        <taxon>Burkholderiaceae</taxon>
        <taxon>Paraburkholderia</taxon>
    </lineage>
</organism>
<dbReference type="Proteomes" id="UP001246473">
    <property type="component" value="Unassembled WGS sequence"/>
</dbReference>
<dbReference type="GO" id="GO:0046872">
    <property type="term" value="F:metal ion binding"/>
    <property type="evidence" value="ECO:0007669"/>
    <property type="project" value="UniProtKB-KW"/>
</dbReference>
<sequence length="66" mass="6924">MQFSVEDMSCEHCAHAITGAVREADPLASVVVDVGAKWVTVDSGMPPDEIAKAIVGAGYTPDIRHA</sequence>
<dbReference type="SUPFAM" id="SSF55008">
    <property type="entry name" value="HMA, heavy metal-associated domain"/>
    <property type="match status" value="1"/>
</dbReference>